<evidence type="ECO:0000313" key="1">
    <source>
        <dbReference type="Proteomes" id="UP000887579"/>
    </source>
</evidence>
<sequence length="267" mass="30783">MASLDEKRMALHNASIFDDNTVGPFRRMYDQFEAIKANKDVFCFVFNNEHASPPAQKGVAHMKGMIFFHGNQEIFVSYTIPRFPDLKRNDGYVINATRNAQHIFCCNIGKDALATISEHLWTAHPDIFFKNVPKEYLKIGKIQQIFDGFFREDFQKCMKYELTTRGNFPFTIYTRTHTDDEAKKYHASLWDELPKIYNQSFNVQTWYGKGDTKCTCCVKDGKSQVSNIQSTHVNGASWKRTQDHSKIGYGVKTNILSVCDLNHTVSF</sequence>
<dbReference type="WBParaSite" id="ES5_v2.g21564.t1">
    <property type="protein sequence ID" value="ES5_v2.g21564.t1"/>
    <property type="gene ID" value="ES5_v2.g21564"/>
</dbReference>
<organism evidence="1 2">
    <name type="scientific">Panagrolaimus sp. ES5</name>
    <dbReference type="NCBI Taxonomy" id="591445"/>
    <lineage>
        <taxon>Eukaryota</taxon>
        <taxon>Metazoa</taxon>
        <taxon>Ecdysozoa</taxon>
        <taxon>Nematoda</taxon>
        <taxon>Chromadorea</taxon>
        <taxon>Rhabditida</taxon>
        <taxon>Tylenchina</taxon>
        <taxon>Panagrolaimomorpha</taxon>
        <taxon>Panagrolaimoidea</taxon>
        <taxon>Panagrolaimidae</taxon>
        <taxon>Panagrolaimus</taxon>
    </lineage>
</organism>
<proteinExistence type="predicted"/>
<accession>A0AC34FW83</accession>
<dbReference type="Proteomes" id="UP000887579">
    <property type="component" value="Unplaced"/>
</dbReference>
<evidence type="ECO:0000313" key="2">
    <source>
        <dbReference type="WBParaSite" id="ES5_v2.g21564.t1"/>
    </source>
</evidence>
<protein>
    <submittedName>
        <fullName evidence="2">Uncharacterized protein</fullName>
    </submittedName>
</protein>
<name>A0AC34FW83_9BILA</name>
<reference evidence="2" key="1">
    <citation type="submission" date="2022-11" db="UniProtKB">
        <authorList>
            <consortium name="WormBaseParasite"/>
        </authorList>
    </citation>
    <scope>IDENTIFICATION</scope>
</reference>